<sequence length="137" mass="15091">MESLNQRSACYGSEEFLDGRLHPPAQRDTQLCMRRYALLPFLLLAACDHISQRVWNCSNSPLRVVKVLSTGERINDVIPPRSYIASMEGGVQIVQLEAIVDGAPKSVWRQEQAVSANGFDANAVCGSREAGLIGQQF</sequence>
<comment type="caution">
    <text evidence="1">The sequence shown here is derived from an EMBL/GenBank/DDBJ whole genome shotgun (WGS) entry which is preliminary data.</text>
</comment>
<dbReference type="AlphaFoldDB" id="A0A2W5A5Y2"/>
<dbReference type="EMBL" id="QFNN01000037">
    <property type="protein sequence ID" value="PZO90070.1"/>
    <property type="molecule type" value="Genomic_DNA"/>
</dbReference>
<gene>
    <name evidence="1" type="ORF">DI623_08120</name>
</gene>
<protein>
    <submittedName>
        <fullName evidence="1">Uncharacterized protein</fullName>
    </submittedName>
</protein>
<reference evidence="1 2" key="1">
    <citation type="submission" date="2017-08" db="EMBL/GenBank/DDBJ databases">
        <title>Infants hospitalized years apart are colonized by the same room-sourced microbial strains.</title>
        <authorList>
            <person name="Brooks B."/>
            <person name="Olm M.R."/>
            <person name="Firek B.A."/>
            <person name="Baker R."/>
            <person name="Thomas B.C."/>
            <person name="Morowitz M.J."/>
            <person name="Banfield J.F."/>
        </authorList>
    </citation>
    <scope>NUCLEOTIDE SEQUENCE [LARGE SCALE GENOMIC DNA]</scope>
    <source>
        <strain evidence="1">S2_018_000_R2_101</strain>
    </source>
</reference>
<dbReference type="Proteomes" id="UP000249066">
    <property type="component" value="Unassembled WGS sequence"/>
</dbReference>
<accession>A0A2W5A5Y2</accession>
<evidence type="ECO:0000313" key="2">
    <source>
        <dbReference type="Proteomes" id="UP000249066"/>
    </source>
</evidence>
<evidence type="ECO:0000313" key="1">
    <source>
        <dbReference type="EMBL" id="PZO90070.1"/>
    </source>
</evidence>
<name>A0A2W5A5Y2_9SPHN</name>
<organism evidence="1 2">
    <name type="scientific">Sphingomonas sanxanigenens</name>
    <dbReference type="NCBI Taxonomy" id="397260"/>
    <lineage>
        <taxon>Bacteria</taxon>
        <taxon>Pseudomonadati</taxon>
        <taxon>Pseudomonadota</taxon>
        <taxon>Alphaproteobacteria</taxon>
        <taxon>Sphingomonadales</taxon>
        <taxon>Sphingomonadaceae</taxon>
        <taxon>Sphingomonas</taxon>
    </lineage>
</organism>
<proteinExistence type="predicted"/>